<reference evidence="2" key="1">
    <citation type="journal article" date="2023" name="Nat. Plants">
        <title>Single-cell RNA sequencing provides a high-resolution roadmap for understanding the multicellular compartmentation of specialized metabolism.</title>
        <authorList>
            <person name="Sun S."/>
            <person name="Shen X."/>
            <person name="Li Y."/>
            <person name="Li Y."/>
            <person name="Wang S."/>
            <person name="Li R."/>
            <person name="Zhang H."/>
            <person name="Shen G."/>
            <person name="Guo B."/>
            <person name="Wei J."/>
            <person name="Xu J."/>
            <person name="St-Pierre B."/>
            <person name="Chen S."/>
            <person name="Sun C."/>
        </authorList>
    </citation>
    <scope>NUCLEOTIDE SEQUENCE [LARGE SCALE GENOMIC DNA]</scope>
</reference>
<dbReference type="EMBL" id="CM044702">
    <property type="protein sequence ID" value="KAI5678298.1"/>
    <property type="molecule type" value="Genomic_DNA"/>
</dbReference>
<name>A0ACC0C0L5_CATRO</name>
<dbReference type="Proteomes" id="UP001060085">
    <property type="component" value="Linkage Group LG02"/>
</dbReference>
<evidence type="ECO:0000313" key="2">
    <source>
        <dbReference type="Proteomes" id="UP001060085"/>
    </source>
</evidence>
<evidence type="ECO:0000313" key="1">
    <source>
        <dbReference type="EMBL" id="KAI5678298.1"/>
    </source>
</evidence>
<protein>
    <submittedName>
        <fullName evidence="1">Uncharacterized protein</fullName>
    </submittedName>
</protein>
<accession>A0ACC0C0L5</accession>
<organism evidence="1 2">
    <name type="scientific">Catharanthus roseus</name>
    <name type="common">Madagascar periwinkle</name>
    <name type="synonym">Vinca rosea</name>
    <dbReference type="NCBI Taxonomy" id="4058"/>
    <lineage>
        <taxon>Eukaryota</taxon>
        <taxon>Viridiplantae</taxon>
        <taxon>Streptophyta</taxon>
        <taxon>Embryophyta</taxon>
        <taxon>Tracheophyta</taxon>
        <taxon>Spermatophyta</taxon>
        <taxon>Magnoliopsida</taxon>
        <taxon>eudicotyledons</taxon>
        <taxon>Gunneridae</taxon>
        <taxon>Pentapetalae</taxon>
        <taxon>asterids</taxon>
        <taxon>lamiids</taxon>
        <taxon>Gentianales</taxon>
        <taxon>Apocynaceae</taxon>
        <taxon>Rauvolfioideae</taxon>
        <taxon>Vinceae</taxon>
        <taxon>Catharanthinae</taxon>
        <taxon>Catharanthus</taxon>
    </lineage>
</organism>
<proteinExistence type="predicted"/>
<sequence>MLFFKNYYYIYMVQTGAHRGDHDLGPVTDMTDRVEGRAVTASSRGVRGLPSTSEIPSLLHLLDRGYIMTLLHRGLPPSHLLYRLGPVLLPYHTICIPPCPMTIMDILSHHLHHMIHMYMLPLCLSVSGLGLQLDAQVFEQLVASVAMDSSYSGANYGAADYAIPNLMLDWSLGQASCVAKELSGCCLSVLTLPPSWCTDDYMSWFLPHTHPSIQNPERLPRGVQLSTATPSTSKVLVDMISREVDRGDIDDSTMIGRISNMIKKYNQPRR</sequence>
<keyword evidence="2" id="KW-1185">Reference proteome</keyword>
<gene>
    <name evidence="1" type="ORF">M9H77_09248</name>
</gene>
<comment type="caution">
    <text evidence="1">The sequence shown here is derived from an EMBL/GenBank/DDBJ whole genome shotgun (WGS) entry which is preliminary data.</text>
</comment>